<sequence>MIRLLSAVLLIGGSLAACQQIKDAQPKKTYLATLMTLDPGHFHSALVQKNMYPEVDTTAYVYAPAGDDVQMHLSKIEQYNNRADNPTNWNEVVYTGPDFAEKMFEEKPGNVMVVAGNNQKKTNYILRAVQDSIHVYADKPMAINGQNYETLKEAFDIADKNGVLIYDIMTERFEITTILQRRLSQLTTVFGEVAESTPDTPAITKESVHHFSKMVSGSHLIRPAWFFDIDQQGAGIVDVSTHLVDLIMWSLYPKANLKPEDAEIVKTRQWSTDLTPEQFKKVTGLDEFPGYLKKDVLNDSVLQVYSNGEIVFKLREKYGKSSVIWNFEAPPGSKDTHFSRFRGTKSDLVIRQDSSTNFQPTLFIEPHGKFDRSKWEMTLNAALDIVHKEWPNVDFHFSDNKFIIDIPDKYKVGHEAHFTQVTKKYLDYLKNGSIPQWEKDFMLTKYYITTKAYEDSLRQMKEASEAEDKESEEPQ</sequence>
<dbReference type="Gene3D" id="3.40.50.720">
    <property type="entry name" value="NAD(P)-binding Rossmann-like Domain"/>
    <property type="match status" value="1"/>
</dbReference>
<feature type="domain" description="Gfo/Idh/MocA-like oxidoreductase N-terminal" evidence="2">
    <location>
        <begin position="96"/>
        <end position="164"/>
    </location>
</feature>
<evidence type="ECO:0000259" key="2">
    <source>
        <dbReference type="Pfam" id="PF01408"/>
    </source>
</evidence>
<dbReference type="EMBL" id="JAHVHU010000006">
    <property type="protein sequence ID" value="MBY5957747.1"/>
    <property type="molecule type" value="Genomic_DNA"/>
</dbReference>
<dbReference type="Pfam" id="PF16490">
    <property type="entry name" value="Oxidoreduct_C"/>
    <property type="match status" value="1"/>
</dbReference>
<name>A0A953L6K5_9BACT</name>
<reference evidence="4" key="1">
    <citation type="submission" date="2021-06" db="EMBL/GenBank/DDBJ databases">
        <title>44 bacteria genomes isolated from Dapeng, Shenzhen.</title>
        <authorList>
            <person name="Zheng W."/>
            <person name="Yu S."/>
            <person name="Huang Y."/>
        </authorList>
    </citation>
    <scope>NUCLEOTIDE SEQUENCE</scope>
    <source>
        <strain evidence="4">DP5N28-2</strain>
    </source>
</reference>
<gene>
    <name evidence="4" type="ORF">KUV50_06380</name>
</gene>
<dbReference type="AlphaFoldDB" id="A0A953L6K5"/>
<evidence type="ECO:0000256" key="1">
    <source>
        <dbReference type="SAM" id="SignalP"/>
    </source>
</evidence>
<dbReference type="Proteomes" id="UP000753961">
    <property type="component" value="Unassembled WGS sequence"/>
</dbReference>
<dbReference type="SUPFAM" id="SSF51735">
    <property type="entry name" value="NAD(P)-binding Rossmann-fold domains"/>
    <property type="match status" value="1"/>
</dbReference>
<dbReference type="InterPro" id="IPR000683">
    <property type="entry name" value="Gfo/Idh/MocA-like_OxRdtase_N"/>
</dbReference>
<dbReference type="GO" id="GO:0000166">
    <property type="term" value="F:nucleotide binding"/>
    <property type="evidence" value="ECO:0007669"/>
    <property type="project" value="InterPro"/>
</dbReference>
<proteinExistence type="predicted"/>
<feature type="domain" description="Putative oxidoreductase C-terminal" evidence="3">
    <location>
        <begin position="179"/>
        <end position="454"/>
    </location>
</feature>
<dbReference type="InterPro" id="IPR036291">
    <property type="entry name" value="NAD(P)-bd_dom_sf"/>
</dbReference>
<keyword evidence="1" id="KW-0732">Signal</keyword>
<feature type="signal peptide" evidence="1">
    <location>
        <begin position="1"/>
        <end position="19"/>
    </location>
</feature>
<dbReference type="PROSITE" id="PS51257">
    <property type="entry name" value="PROKAR_LIPOPROTEIN"/>
    <property type="match status" value="1"/>
</dbReference>
<keyword evidence="5" id="KW-1185">Reference proteome</keyword>
<feature type="chain" id="PRO_5037200018" evidence="1">
    <location>
        <begin position="20"/>
        <end position="475"/>
    </location>
</feature>
<organism evidence="4 5">
    <name type="scientific">Membranihabitans marinus</name>
    <dbReference type="NCBI Taxonomy" id="1227546"/>
    <lineage>
        <taxon>Bacteria</taxon>
        <taxon>Pseudomonadati</taxon>
        <taxon>Bacteroidota</taxon>
        <taxon>Saprospiria</taxon>
        <taxon>Saprospirales</taxon>
        <taxon>Saprospiraceae</taxon>
        <taxon>Membranihabitans</taxon>
    </lineage>
</organism>
<evidence type="ECO:0000313" key="5">
    <source>
        <dbReference type="Proteomes" id="UP000753961"/>
    </source>
</evidence>
<protein>
    <submittedName>
        <fullName evidence="4">Gfo/Idh/MocA family oxidoreductase</fullName>
    </submittedName>
</protein>
<dbReference type="RefSeq" id="WP_222579270.1">
    <property type="nucleotide sequence ID" value="NZ_JAHVHU010000006.1"/>
</dbReference>
<comment type="caution">
    <text evidence="4">The sequence shown here is derived from an EMBL/GenBank/DDBJ whole genome shotgun (WGS) entry which is preliminary data.</text>
</comment>
<dbReference type="Pfam" id="PF01408">
    <property type="entry name" value="GFO_IDH_MocA"/>
    <property type="match status" value="1"/>
</dbReference>
<dbReference type="InterPro" id="IPR032459">
    <property type="entry name" value="Oxidoreduct_C"/>
</dbReference>
<accession>A0A953L6K5</accession>
<evidence type="ECO:0000313" key="4">
    <source>
        <dbReference type="EMBL" id="MBY5957747.1"/>
    </source>
</evidence>
<evidence type="ECO:0000259" key="3">
    <source>
        <dbReference type="Pfam" id="PF16490"/>
    </source>
</evidence>